<evidence type="ECO:0000313" key="7">
    <source>
        <dbReference type="EMBL" id="GAX28435.1"/>
    </source>
</evidence>
<keyword evidence="2 5" id="KW-0808">Transferase</keyword>
<feature type="domain" description="Phosphoribulokinase/uridine kinase" evidence="6">
    <location>
        <begin position="8"/>
        <end position="186"/>
    </location>
</feature>
<evidence type="ECO:0000256" key="4">
    <source>
        <dbReference type="ARBA" id="ARBA00022777"/>
    </source>
</evidence>
<dbReference type="InParanoid" id="A0A1Z5KQQ0"/>
<comment type="similarity">
    <text evidence="5">Belongs to the uridine kinase family.</text>
</comment>
<dbReference type="OrthoDB" id="10257085at2759"/>
<dbReference type="EC" id="2.7.1.48" evidence="5"/>
<dbReference type="InterPro" id="IPR006083">
    <property type="entry name" value="PRK/URK"/>
</dbReference>
<comment type="catalytic activity">
    <reaction evidence="5">
        <text>cytidine + ATP = CMP + ADP + H(+)</text>
        <dbReference type="Rhea" id="RHEA:24674"/>
        <dbReference type="ChEBI" id="CHEBI:15378"/>
        <dbReference type="ChEBI" id="CHEBI:17562"/>
        <dbReference type="ChEBI" id="CHEBI:30616"/>
        <dbReference type="ChEBI" id="CHEBI:60377"/>
        <dbReference type="ChEBI" id="CHEBI:456216"/>
        <dbReference type="EC" id="2.7.1.48"/>
    </reaction>
</comment>
<keyword evidence="5" id="KW-0067">ATP-binding</keyword>
<evidence type="ECO:0000256" key="5">
    <source>
        <dbReference type="RuleBase" id="RU003825"/>
    </source>
</evidence>
<dbReference type="CDD" id="cd02023">
    <property type="entry name" value="UMPK"/>
    <property type="match status" value="1"/>
</dbReference>
<dbReference type="GO" id="GO:0044211">
    <property type="term" value="P:CTP salvage"/>
    <property type="evidence" value="ECO:0007669"/>
    <property type="project" value="UniProtKB-UniPathway"/>
</dbReference>
<reference evidence="7 8" key="1">
    <citation type="journal article" date="2015" name="Plant Cell">
        <title>Oil accumulation by the oleaginous diatom Fistulifera solaris as revealed by the genome and transcriptome.</title>
        <authorList>
            <person name="Tanaka T."/>
            <person name="Maeda Y."/>
            <person name="Veluchamy A."/>
            <person name="Tanaka M."/>
            <person name="Abida H."/>
            <person name="Marechal E."/>
            <person name="Bowler C."/>
            <person name="Muto M."/>
            <person name="Sunaga Y."/>
            <person name="Tanaka M."/>
            <person name="Yoshino T."/>
            <person name="Taniguchi T."/>
            <person name="Fukuda Y."/>
            <person name="Nemoto M."/>
            <person name="Matsumoto M."/>
            <person name="Wong P.S."/>
            <person name="Aburatani S."/>
            <person name="Fujibuchi W."/>
        </authorList>
    </citation>
    <scope>NUCLEOTIDE SEQUENCE [LARGE SCALE GENOMIC DNA]</scope>
    <source>
        <strain evidence="7 8">JPCC DA0580</strain>
    </source>
</reference>
<keyword evidence="8" id="KW-1185">Reference proteome</keyword>
<comment type="pathway">
    <text evidence="5">Pyrimidine metabolism; CTP biosynthesis via salvage pathway; CTP from cytidine: step 1/3.</text>
</comment>
<dbReference type="GO" id="GO:0004849">
    <property type="term" value="F:uridine kinase activity"/>
    <property type="evidence" value="ECO:0007669"/>
    <property type="project" value="UniProtKB-EC"/>
</dbReference>
<dbReference type="GO" id="GO:0043771">
    <property type="term" value="F:cytidine kinase activity"/>
    <property type="evidence" value="ECO:0007669"/>
    <property type="project" value="RHEA"/>
</dbReference>
<accession>A0A1Z5KQQ0</accession>
<dbReference type="PANTHER" id="PTHR10285">
    <property type="entry name" value="URIDINE KINASE"/>
    <property type="match status" value="1"/>
</dbReference>
<gene>
    <name evidence="7" type="ORF">FisN_4Hh374</name>
</gene>
<dbReference type="Gene3D" id="3.40.50.300">
    <property type="entry name" value="P-loop containing nucleotide triphosphate hydrolases"/>
    <property type="match status" value="1"/>
</dbReference>
<dbReference type="Proteomes" id="UP000198406">
    <property type="component" value="Unassembled WGS sequence"/>
</dbReference>
<protein>
    <recommendedName>
        <fullName evidence="5">Uridine kinase</fullName>
        <ecNumber evidence="5">2.7.1.48</ecNumber>
    </recommendedName>
</protein>
<evidence type="ECO:0000256" key="2">
    <source>
        <dbReference type="ARBA" id="ARBA00022679"/>
    </source>
</evidence>
<dbReference type="NCBIfam" id="NF004018">
    <property type="entry name" value="PRK05480.1"/>
    <property type="match status" value="1"/>
</dbReference>
<dbReference type="UniPathway" id="UPA00574">
    <property type="reaction ID" value="UER00637"/>
</dbReference>
<evidence type="ECO:0000256" key="3">
    <source>
        <dbReference type="ARBA" id="ARBA00022741"/>
    </source>
</evidence>
<organism evidence="7 8">
    <name type="scientific">Fistulifera solaris</name>
    <name type="common">Oleaginous diatom</name>
    <dbReference type="NCBI Taxonomy" id="1519565"/>
    <lineage>
        <taxon>Eukaryota</taxon>
        <taxon>Sar</taxon>
        <taxon>Stramenopiles</taxon>
        <taxon>Ochrophyta</taxon>
        <taxon>Bacillariophyta</taxon>
        <taxon>Bacillariophyceae</taxon>
        <taxon>Bacillariophycidae</taxon>
        <taxon>Naviculales</taxon>
        <taxon>Naviculaceae</taxon>
        <taxon>Fistulifera</taxon>
    </lineage>
</organism>
<comment type="catalytic activity">
    <reaction evidence="5">
        <text>uridine + ATP = UMP + ADP + H(+)</text>
        <dbReference type="Rhea" id="RHEA:16825"/>
        <dbReference type="ChEBI" id="CHEBI:15378"/>
        <dbReference type="ChEBI" id="CHEBI:16704"/>
        <dbReference type="ChEBI" id="CHEBI:30616"/>
        <dbReference type="ChEBI" id="CHEBI:57865"/>
        <dbReference type="ChEBI" id="CHEBI:456216"/>
        <dbReference type="EC" id="2.7.1.48"/>
    </reaction>
</comment>
<evidence type="ECO:0000259" key="6">
    <source>
        <dbReference type="Pfam" id="PF00485"/>
    </source>
</evidence>
<proteinExistence type="inferred from homology"/>
<dbReference type="NCBIfam" id="TIGR00235">
    <property type="entry name" value="udk"/>
    <property type="match status" value="1"/>
</dbReference>
<evidence type="ECO:0000313" key="8">
    <source>
        <dbReference type="Proteomes" id="UP000198406"/>
    </source>
</evidence>
<dbReference type="GO" id="GO:0005524">
    <property type="term" value="F:ATP binding"/>
    <property type="evidence" value="ECO:0007669"/>
    <property type="project" value="UniProtKB-KW"/>
</dbReference>
<name>A0A1Z5KQQ0_FISSO</name>
<dbReference type="UniPathway" id="UPA00579">
    <property type="reaction ID" value="UER00640"/>
</dbReference>
<dbReference type="InterPro" id="IPR027417">
    <property type="entry name" value="P-loop_NTPase"/>
</dbReference>
<sequence>MPIPVVTIGIAGGTGAGKTTLAHRLFQKLDESENVSYLHHDSYYRDLSHLTPAARAQNNFDHPDSLETSLLIEHIQSLKRGEAVDVPQWDFASHTRAKGTQSVTPQKIILVEGILILSDENLRRELDVMVYVDAAADIRLVRRLSRDLRERGRTVDDVLRQYNETVRPMHEMFVEPSKYKADVIVNNENPHSMAVACEVLANHLSTKAGIKMACT</sequence>
<dbReference type="InterPro" id="IPR000764">
    <property type="entry name" value="Uridine_kinase-like"/>
</dbReference>
<keyword evidence="4 5" id="KW-0418">Kinase</keyword>
<dbReference type="PRINTS" id="PR00988">
    <property type="entry name" value="URIDINKINASE"/>
</dbReference>
<dbReference type="SUPFAM" id="SSF52540">
    <property type="entry name" value="P-loop containing nucleoside triphosphate hydrolases"/>
    <property type="match status" value="1"/>
</dbReference>
<evidence type="ECO:0000256" key="1">
    <source>
        <dbReference type="ARBA" id="ARBA00004690"/>
    </source>
</evidence>
<dbReference type="GO" id="GO:0044206">
    <property type="term" value="P:UMP salvage"/>
    <property type="evidence" value="ECO:0007669"/>
    <property type="project" value="UniProtKB-UniPathway"/>
</dbReference>
<comment type="caution">
    <text evidence="7">The sequence shown here is derived from an EMBL/GenBank/DDBJ whole genome shotgun (WGS) entry which is preliminary data.</text>
</comment>
<dbReference type="EMBL" id="BDSP01000273">
    <property type="protein sequence ID" value="GAX28435.1"/>
    <property type="molecule type" value="Genomic_DNA"/>
</dbReference>
<dbReference type="Pfam" id="PF00485">
    <property type="entry name" value="PRK"/>
    <property type="match status" value="1"/>
</dbReference>
<comment type="pathway">
    <text evidence="1 5">Pyrimidine metabolism; UMP biosynthesis via salvage pathway; UMP from uridine: step 1/1.</text>
</comment>
<dbReference type="AlphaFoldDB" id="A0A1Z5KQQ0"/>
<keyword evidence="3 5" id="KW-0547">Nucleotide-binding</keyword>